<name>A0A4S4M2C9_9APHY</name>
<organism evidence="1 2">
    <name type="scientific">Antrodiella citrinella</name>
    <dbReference type="NCBI Taxonomy" id="2447956"/>
    <lineage>
        <taxon>Eukaryota</taxon>
        <taxon>Fungi</taxon>
        <taxon>Dikarya</taxon>
        <taxon>Basidiomycota</taxon>
        <taxon>Agaricomycotina</taxon>
        <taxon>Agaricomycetes</taxon>
        <taxon>Polyporales</taxon>
        <taxon>Steccherinaceae</taxon>
        <taxon>Antrodiella</taxon>
    </lineage>
</organism>
<proteinExistence type="predicted"/>
<dbReference type="AlphaFoldDB" id="A0A4S4M2C9"/>
<dbReference type="OrthoDB" id="2729743at2759"/>
<dbReference type="Proteomes" id="UP000308730">
    <property type="component" value="Unassembled WGS sequence"/>
</dbReference>
<reference evidence="1 2" key="1">
    <citation type="submission" date="2019-02" db="EMBL/GenBank/DDBJ databases">
        <title>Genome sequencing of the rare red list fungi Antrodiella citrinella (Flaviporus citrinellus).</title>
        <authorList>
            <person name="Buettner E."/>
            <person name="Kellner H."/>
        </authorList>
    </citation>
    <scope>NUCLEOTIDE SEQUENCE [LARGE SCALE GENOMIC DNA]</scope>
    <source>
        <strain evidence="1 2">DSM 108506</strain>
    </source>
</reference>
<protein>
    <recommendedName>
        <fullName evidence="3">F-box domain-containing protein</fullName>
    </recommendedName>
</protein>
<comment type="caution">
    <text evidence="1">The sequence shown here is derived from an EMBL/GenBank/DDBJ whole genome shotgun (WGS) entry which is preliminary data.</text>
</comment>
<evidence type="ECO:0008006" key="3">
    <source>
        <dbReference type="Google" id="ProtNLM"/>
    </source>
</evidence>
<gene>
    <name evidence="1" type="ORF">EUX98_g8853</name>
</gene>
<accession>A0A4S4M2C9</accession>
<dbReference type="EMBL" id="SGPM01000561">
    <property type="protein sequence ID" value="THH19025.1"/>
    <property type="molecule type" value="Genomic_DNA"/>
</dbReference>
<evidence type="ECO:0000313" key="2">
    <source>
        <dbReference type="Proteomes" id="UP000308730"/>
    </source>
</evidence>
<evidence type="ECO:0000313" key="1">
    <source>
        <dbReference type="EMBL" id="THH19025.1"/>
    </source>
</evidence>
<sequence length="444" mass="51578">MSTHPFKRSSLAPELRLDIALYLKEDYLSLKQLSCVSREWLDSARIPLFEKFTLFTNTKTLKKLLRFLRGTPHLARYIRTLSVDRRIEFEVERLPPKMRIEDLLTAVTLLPNLRELALLSCTVLDPRTDPVVDIGSAPPKPRPCKLTLSDSHIHQCAFAELFRSLTVIDFSATRLFVPGLEPIPTTFFLATQTINLGPWMGVASFKEVEHNRRQPLMANILDACPDTSTKVDVACNLRDVGEVDAMYRFLEKKGRHIENLRLDFSKTRKEFIKNNSPLRGSGPDGFGRMFRECDRMIQLSDCCPSLRTLEIYLPVSSETTWPFTLQERETDSFVVWRYALRMLASAPRTLTSIAIDVLVTFDVEQQIIDRSTIPLVDWEKWAQVLREFKDLKRLSFGWQHVMYVPMRYVRKEFDLLQSGREDDLCSHWMEAFRDYVTEKHLLHS</sequence>
<keyword evidence="2" id="KW-1185">Reference proteome</keyword>